<feature type="compositionally biased region" description="Acidic residues" evidence="3">
    <location>
        <begin position="217"/>
        <end position="256"/>
    </location>
</feature>
<dbReference type="InterPro" id="IPR000953">
    <property type="entry name" value="Chromo/chromo_shadow_dom"/>
</dbReference>
<accession>A0A0D0TCA6</accession>
<dbReference type="PANTHER" id="PTHR22812">
    <property type="entry name" value="CHROMOBOX PROTEIN"/>
    <property type="match status" value="1"/>
</dbReference>
<feature type="compositionally biased region" description="Basic residues" evidence="3">
    <location>
        <begin position="204"/>
        <end position="213"/>
    </location>
</feature>
<evidence type="ECO:0000256" key="3">
    <source>
        <dbReference type="SAM" id="MobiDB-lite"/>
    </source>
</evidence>
<dbReference type="EMBL" id="KN847896">
    <property type="protein sequence ID" value="KIR43747.1"/>
    <property type="molecule type" value="Genomic_DNA"/>
</dbReference>
<evidence type="ECO:0000256" key="2">
    <source>
        <dbReference type="ARBA" id="ARBA00023242"/>
    </source>
</evidence>
<evidence type="ECO:0000313" key="5">
    <source>
        <dbReference type="EMBL" id="KIR43747.1"/>
    </source>
</evidence>
<feature type="region of interest" description="Disordered" evidence="3">
    <location>
        <begin position="154"/>
        <end position="257"/>
    </location>
</feature>
<dbReference type="InterPro" id="IPR016197">
    <property type="entry name" value="Chromo-like_dom_sf"/>
</dbReference>
<dbReference type="Pfam" id="PF00385">
    <property type="entry name" value="Chromo"/>
    <property type="match status" value="1"/>
</dbReference>
<comment type="subcellular location">
    <subcellularLocation>
        <location evidence="1">Nucleus</location>
    </subcellularLocation>
</comment>
<proteinExistence type="predicted"/>
<reference evidence="5 6" key="1">
    <citation type="submission" date="2015-01" db="EMBL/GenBank/DDBJ databases">
        <title>The Genome Sequence of Cryptococcus gattii Ram5.</title>
        <authorList>
            <consortium name="The Broad Institute Genomics Platform"/>
            <person name="Cuomo C."/>
            <person name="Litvintseva A."/>
            <person name="Chen Y."/>
            <person name="Heitman J."/>
            <person name="Sun S."/>
            <person name="Springer D."/>
            <person name="Dromer F."/>
            <person name="Young S."/>
            <person name="Zeng Q."/>
            <person name="Gargeya S."/>
            <person name="Abouelleil A."/>
            <person name="Alvarado L."/>
            <person name="Chapman S.B."/>
            <person name="Gainer-Dewar J."/>
            <person name="Goldberg J."/>
            <person name="Griggs A."/>
            <person name="Gujja S."/>
            <person name="Hansen M."/>
            <person name="Howarth C."/>
            <person name="Imamovic A."/>
            <person name="Larimer J."/>
            <person name="Murphy C."/>
            <person name="Naylor J."/>
            <person name="Pearson M."/>
            <person name="Priest M."/>
            <person name="Roberts A."/>
            <person name="Saif S."/>
            <person name="Shea T."/>
            <person name="Sykes S."/>
            <person name="Wortman J."/>
            <person name="Nusbaum C."/>
            <person name="Birren B."/>
        </authorList>
    </citation>
    <scope>NUCLEOTIDE SEQUENCE [LARGE SCALE GENOMIC DNA]</scope>
    <source>
        <strain evidence="5 6">Ram5</strain>
    </source>
</reference>
<dbReference type="HOGENOM" id="CLU_1085931_0_0_1"/>
<dbReference type="InterPro" id="IPR051219">
    <property type="entry name" value="Heterochromatin_chromo-domain"/>
</dbReference>
<protein>
    <recommendedName>
        <fullName evidence="4">Chromo domain-containing protein</fullName>
    </recommendedName>
</protein>
<dbReference type="Gene3D" id="2.40.50.40">
    <property type="match status" value="1"/>
</dbReference>
<name>A0A0D0TCA6_9TREE</name>
<dbReference type="AlphaFoldDB" id="A0A0D0TCA6"/>
<evidence type="ECO:0000256" key="1">
    <source>
        <dbReference type="ARBA" id="ARBA00004123"/>
    </source>
</evidence>
<evidence type="ECO:0000259" key="4">
    <source>
        <dbReference type="PROSITE" id="PS50013"/>
    </source>
</evidence>
<feature type="domain" description="Chromo" evidence="4">
    <location>
        <begin position="65"/>
        <end position="129"/>
    </location>
</feature>
<dbReference type="Proteomes" id="UP000053392">
    <property type="component" value="Unassembled WGS sequence"/>
</dbReference>
<organism evidence="5 6">
    <name type="scientific">Cryptococcus deuterogattii Ram5</name>
    <dbReference type="NCBI Taxonomy" id="1296110"/>
    <lineage>
        <taxon>Eukaryota</taxon>
        <taxon>Fungi</taxon>
        <taxon>Dikarya</taxon>
        <taxon>Basidiomycota</taxon>
        <taxon>Agaricomycotina</taxon>
        <taxon>Tremellomycetes</taxon>
        <taxon>Tremellales</taxon>
        <taxon>Cryptococcaceae</taxon>
        <taxon>Cryptococcus</taxon>
        <taxon>Cryptococcus gattii species complex</taxon>
    </lineage>
</organism>
<dbReference type="InterPro" id="IPR023780">
    <property type="entry name" value="Chromo_domain"/>
</dbReference>
<dbReference type="GO" id="GO:0006338">
    <property type="term" value="P:chromatin remodeling"/>
    <property type="evidence" value="ECO:0007669"/>
    <property type="project" value="UniProtKB-ARBA"/>
</dbReference>
<dbReference type="GO" id="GO:0005634">
    <property type="term" value="C:nucleus"/>
    <property type="evidence" value="ECO:0007669"/>
    <property type="project" value="UniProtKB-SubCell"/>
</dbReference>
<gene>
    <name evidence="5" type="ORF">I313_00592</name>
</gene>
<dbReference type="PROSITE" id="PS50013">
    <property type="entry name" value="CHROMO_2"/>
    <property type="match status" value="1"/>
</dbReference>
<dbReference type="SUPFAM" id="SSF54160">
    <property type="entry name" value="Chromo domain-like"/>
    <property type="match status" value="1"/>
</dbReference>
<keyword evidence="6" id="KW-1185">Reference proteome</keyword>
<feature type="region of interest" description="Disordered" evidence="3">
    <location>
        <begin position="1"/>
        <end position="27"/>
    </location>
</feature>
<feature type="region of interest" description="Disordered" evidence="3">
    <location>
        <begin position="42"/>
        <end position="61"/>
    </location>
</feature>
<evidence type="ECO:0000313" key="6">
    <source>
        <dbReference type="Proteomes" id="UP000053392"/>
    </source>
</evidence>
<dbReference type="OrthoDB" id="433924at2759"/>
<keyword evidence="2" id="KW-0539">Nucleus</keyword>
<sequence>MVAALAFNGGPSGDSRRTSLRRATSSTDVSYNIDTKFDIDLEGIEDRATSPSPDMESEEDGDDWYEIDYIADSRVVRRNGRQILQYLIHWDGYAVHERTWEDEDGIGGDDCSLVQEFYRKNPGKRRLLSPSVRKEVKSARKVEVVITTRRIDKKNNRATYSTDQPSPHRIGRTSLQSSNVDEEDPIRCLVRPAASKPAEESFSRKMHPNKKRKTSSDDESDFAFEESEWDEDEDDDVEFKSDEDNEQEGSVEEPESDEGKFYLCAFVFLCAKSEG</sequence>
<dbReference type="SMART" id="SM00298">
    <property type="entry name" value="CHROMO"/>
    <property type="match status" value="1"/>
</dbReference>